<dbReference type="GeneID" id="107225083"/>
<dbReference type="PANTHER" id="PTHR21461">
    <property type="entry name" value="GLYCOSYLTRANSFERASE FAMILY 92 PROTEIN"/>
    <property type="match status" value="1"/>
</dbReference>
<dbReference type="InterPro" id="IPR008166">
    <property type="entry name" value="Glyco_transf_92"/>
</dbReference>
<evidence type="ECO:0000256" key="2">
    <source>
        <dbReference type="ARBA" id="ARBA00007647"/>
    </source>
</evidence>
<reference evidence="10" key="1">
    <citation type="submission" date="2025-08" db="UniProtKB">
        <authorList>
            <consortium name="RefSeq"/>
        </authorList>
    </citation>
    <scope>IDENTIFICATION</scope>
    <source>
        <tissue evidence="10">Thorax and Abdomen</tissue>
    </source>
</reference>
<dbReference type="Proteomes" id="UP000829291">
    <property type="component" value="Chromosome 1"/>
</dbReference>
<evidence type="ECO:0000313" key="9">
    <source>
        <dbReference type="Proteomes" id="UP000829291"/>
    </source>
</evidence>
<feature type="transmembrane region" description="Helical" evidence="8">
    <location>
        <begin position="20"/>
        <end position="40"/>
    </location>
</feature>
<keyword evidence="6 8" id="KW-1133">Transmembrane helix</keyword>
<evidence type="ECO:0000256" key="8">
    <source>
        <dbReference type="RuleBase" id="RU366017"/>
    </source>
</evidence>
<dbReference type="EC" id="2.4.1.-" evidence="8"/>
<gene>
    <name evidence="10" type="primary">LOC107225083</name>
</gene>
<keyword evidence="7 8" id="KW-0472">Membrane</keyword>
<dbReference type="PANTHER" id="PTHR21461:SF40">
    <property type="entry name" value="GLYCOSYLTRANSFERASE FAMILY 92 PROTEIN"/>
    <property type="match status" value="1"/>
</dbReference>
<evidence type="ECO:0000256" key="7">
    <source>
        <dbReference type="ARBA" id="ARBA00023136"/>
    </source>
</evidence>
<evidence type="ECO:0000256" key="4">
    <source>
        <dbReference type="ARBA" id="ARBA00022679"/>
    </source>
</evidence>
<accession>A0A6J0C300</accession>
<evidence type="ECO:0000256" key="6">
    <source>
        <dbReference type="ARBA" id="ARBA00022989"/>
    </source>
</evidence>
<dbReference type="Pfam" id="PF01697">
    <property type="entry name" value="Glyco_transf_92"/>
    <property type="match status" value="1"/>
</dbReference>
<dbReference type="OrthoDB" id="2526284at2759"/>
<protein>
    <recommendedName>
        <fullName evidence="8">Glycosyltransferase family 92 protein</fullName>
        <ecNumber evidence="8">2.4.1.-</ecNumber>
    </recommendedName>
</protein>
<evidence type="ECO:0000256" key="1">
    <source>
        <dbReference type="ARBA" id="ARBA00004167"/>
    </source>
</evidence>
<dbReference type="RefSeq" id="XP_015520897.2">
    <property type="nucleotide sequence ID" value="XM_015665411.2"/>
</dbReference>
<organism evidence="10">
    <name type="scientific">Neodiprion lecontei</name>
    <name type="common">Redheaded pine sawfly</name>
    <dbReference type="NCBI Taxonomy" id="441921"/>
    <lineage>
        <taxon>Eukaryota</taxon>
        <taxon>Metazoa</taxon>
        <taxon>Ecdysozoa</taxon>
        <taxon>Arthropoda</taxon>
        <taxon>Hexapoda</taxon>
        <taxon>Insecta</taxon>
        <taxon>Pterygota</taxon>
        <taxon>Neoptera</taxon>
        <taxon>Endopterygota</taxon>
        <taxon>Hymenoptera</taxon>
        <taxon>Tenthredinoidea</taxon>
        <taxon>Diprionidae</taxon>
        <taxon>Diprioninae</taxon>
        <taxon>Neodiprion</taxon>
    </lineage>
</organism>
<evidence type="ECO:0000256" key="5">
    <source>
        <dbReference type="ARBA" id="ARBA00022692"/>
    </source>
</evidence>
<keyword evidence="5 8" id="KW-0812">Transmembrane</keyword>
<keyword evidence="3 8" id="KW-0328">Glycosyltransferase</keyword>
<keyword evidence="4 8" id="KW-0808">Transferase</keyword>
<comment type="subcellular location">
    <subcellularLocation>
        <location evidence="1">Membrane</location>
        <topology evidence="1">Single-pass membrane protein</topology>
    </subcellularLocation>
</comment>
<evidence type="ECO:0000256" key="3">
    <source>
        <dbReference type="ARBA" id="ARBA00022676"/>
    </source>
</evidence>
<dbReference type="GO" id="GO:0016020">
    <property type="term" value="C:membrane"/>
    <property type="evidence" value="ECO:0007669"/>
    <property type="project" value="UniProtKB-SubCell"/>
</dbReference>
<dbReference type="InParanoid" id="A0A6J0C300"/>
<dbReference type="GO" id="GO:0005737">
    <property type="term" value="C:cytoplasm"/>
    <property type="evidence" value="ECO:0007669"/>
    <property type="project" value="TreeGrafter"/>
</dbReference>
<keyword evidence="9" id="KW-1185">Reference proteome</keyword>
<proteinExistence type="inferred from homology"/>
<dbReference type="AlphaFoldDB" id="A0A6J0C300"/>
<sequence length="512" mass="59345">MVKYTLLHKPTLSTWPSLPRQVKTIIVAGIFITLTFLVLVQAARNAKLRDLYNMKAMTAEILDLEMRFMPELESEISDRWKSATVTDGMIYSAYLDSRPEIVLEDRHYDNSGENTWAVIRMIAVLPLAMKDKPLTCYLEYRGVDEERGIIQNRTASRVQPIKENWGLKYSAFFVLCDLTLPVNMDFEEFYYAQHLPLKVALANTTLANLDELQFVNVRYPEGGVNQANDDEDEFLAVCGPVLHHEYGRALHLVEFIEYQLMLGAGHIMFYNESVTPEVSQVLAHYVSRGVATVLEWKLPSIYKFELTLRVYGQFAALNDCLYRSSFHKNYKYVLVSDIDEFIVPRMHKDFKELLNFLDPPNPSGVRNQYASFQFRNVFFYLMYGDDKTNYDPDVPYLYLQAKTERVENPQKPDRRSKYIARSQDVVEMGNHFIWHHRPGTSVFSERFEQFVVDPDVALSHHYRDCEAETTGCYLRPTLIDRAAHKYVKDLGKRVRQACTDIFKESGCPAPTD</sequence>
<evidence type="ECO:0000313" key="10">
    <source>
        <dbReference type="RefSeq" id="XP_015520897.2"/>
    </source>
</evidence>
<comment type="similarity">
    <text evidence="2 8">Belongs to the glycosyltransferase 92 family.</text>
</comment>
<name>A0A6J0C300_NEOLC</name>
<dbReference type="KEGG" id="nlo:107225083"/>
<dbReference type="GO" id="GO:0016757">
    <property type="term" value="F:glycosyltransferase activity"/>
    <property type="evidence" value="ECO:0007669"/>
    <property type="project" value="UniProtKB-UniRule"/>
</dbReference>